<accession>A0ABV7V649</accession>
<evidence type="ECO:0000313" key="5">
    <source>
        <dbReference type="Proteomes" id="UP001595683"/>
    </source>
</evidence>
<dbReference type="RefSeq" id="WP_191323491.1">
    <property type="nucleotide sequence ID" value="NZ_BMZP01000004.1"/>
</dbReference>
<dbReference type="GO" id="GO:0016787">
    <property type="term" value="F:hydrolase activity"/>
    <property type="evidence" value="ECO:0007669"/>
    <property type="project" value="UniProtKB-KW"/>
</dbReference>
<proteinExistence type="inferred from homology"/>
<dbReference type="Proteomes" id="UP001595683">
    <property type="component" value="Unassembled WGS sequence"/>
</dbReference>
<dbReference type="InterPro" id="IPR051121">
    <property type="entry name" value="FAH"/>
</dbReference>
<dbReference type="Gene3D" id="3.90.850.10">
    <property type="entry name" value="Fumarylacetoacetase-like, C-terminal domain"/>
    <property type="match status" value="1"/>
</dbReference>
<protein>
    <submittedName>
        <fullName evidence="4">Fumarylacetoacetate hydrolase family protein</fullName>
    </submittedName>
</protein>
<organism evidence="4 5">
    <name type="scientific">Novosphingobium pokkalii</name>
    <dbReference type="NCBI Taxonomy" id="1770194"/>
    <lineage>
        <taxon>Bacteria</taxon>
        <taxon>Pseudomonadati</taxon>
        <taxon>Pseudomonadota</taxon>
        <taxon>Alphaproteobacteria</taxon>
        <taxon>Sphingomonadales</taxon>
        <taxon>Sphingomonadaceae</taxon>
        <taxon>Novosphingobium</taxon>
    </lineage>
</organism>
<feature type="domain" description="Fumarylacetoacetase-like C-terminal" evidence="3">
    <location>
        <begin position="71"/>
        <end position="277"/>
    </location>
</feature>
<keyword evidence="2" id="KW-0479">Metal-binding</keyword>
<evidence type="ECO:0000259" key="3">
    <source>
        <dbReference type="Pfam" id="PF01557"/>
    </source>
</evidence>
<evidence type="ECO:0000256" key="2">
    <source>
        <dbReference type="ARBA" id="ARBA00022723"/>
    </source>
</evidence>
<dbReference type="Pfam" id="PF01557">
    <property type="entry name" value="FAA_hydrolase"/>
    <property type="match status" value="1"/>
</dbReference>
<reference evidence="5" key="1">
    <citation type="journal article" date="2019" name="Int. J. Syst. Evol. Microbiol.">
        <title>The Global Catalogue of Microorganisms (GCM) 10K type strain sequencing project: providing services to taxonomists for standard genome sequencing and annotation.</title>
        <authorList>
            <consortium name="The Broad Institute Genomics Platform"/>
            <consortium name="The Broad Institute Genome Sequencing Center for Infectious Disease"/>
            <person name="Wu L."/>
            <person name="Ma J."/>
        </authorList>
    </citation>
    <scope>NUCLEOTIDE SEQUENCE [LARGE SCALE GENOMIC DNA]</scope>
    <source>
        <strain evidence="5">KCTC 42224</strain>
    </source>
</reference>
<gene>
    <name evidence="4" type="ORF">ACFOOT_14080</name>
</gene>
<name>A0ABV7V649_9SPHN</name>
<sequence length="284" mass="30599">MKLCRYGAPGQELPGLIDAAGRLRALAGHPDITPDTLGPETLARLAAIDPESLPLVEGSARFGVPVAGTRKFIAIGLNFADHAAESNAPIPEEPVVFNKWVSCLQGPNDPVVIPRGSEKTDWEVELGVIIGSRAEYVEVDQALDHVAGYCVVNDVSERHWQLERGGTWDKGKGFPTFGPVGPWLVTADEVGDVQNLAMWLDVNGQRVQNGNTNTMIFSVAEIVSYCSQIMTLEPGDIITTGTPPGVGLGQKPAPWYLKPGDVVTLGIEKLGEQRQEFVAWQPRA</sequence>
<dbReference type="SUPFAM" id="SSF56529">
    <property type="entry name" value="FAH"/>
    <property type="match status" value="1"/>
</dbReference>
<evidence type="ECO:0000256" key="1">
    <source>
        <dbReference type="ARBA" id="ARBA00010211"/>
    </source>
</evidence>
<dbReference type="PANTHER" id="PTHR42796:SF4">
    <property type="entry name" value="FUMARYLACETOACETATE HYDROLASE DOMAIN-CONTAINING PROTEIN 2A"/>
    <property type="match status" value="1"/>
</dbReference>
<comment type="similarity">
    <text evidence="1">Belongs to the FAH family.</text>
</comment>
<evidence type="ECO:0000313" key="4">
    <source>
        <dbReference type="EMBL" id="MFC3672548.1"/>
    </source>
</evidence>
<dbReference type="InterPro" id="IPR011234">
    <property type="entry name" value="Fumarylacetoacetase-like_C"/>
</dbReference>
<dbReference type="EMBL" id="JBHRYE010000022">
    <property type="protein sequence ID" value="MFC3672548.1"/>
    <property type="molecule type" value="Genomic_DNA"/>
</dbReference>
<keyword evidence="4" id="KW-0378">Hydrolase</keyword>
<keyword evidence="5" id="KW-1185">Reference proteome</keyword>
<dbReference type="PANTHER" id="PTHR42796">
    <property type="entry name" value="FUMARYLACETOACETATE HYDROLASE DOMAIN-CONTAINING PROTEIN 2A-RELATED"/>
    <property type="match status" value="1"/>
</dbReference>
<comment type="caution">
    <text evidence="4">The sequence shown here is derived from an EMBL/GenBank/DDBJ whole genome shotgun (WGS) entry which is preliminary data.</text>
</comment>
<dbReference type="InterPro" id="IPR036663">
    <property type="entry name" value="Fumarylacetoacetase_C_sf"/>
</dbReference>